<evidence type="ECO:0008006" key="4">
    <source>
        <dbReference type="Google" id="ProtNLM"/>
    </source>
</evidence>
<feature type="compositionally biased region" description="Low complexity" evidence="1">
    <location>
        <begin position="95"/>
        <end position="106"/>
    </location>
</feature>
<feature type="compositionally biased region" description="Basic and acidic residues" evidence="1">
    <location>
        <begin position="67"/>
        <end position="76"/>
    </location>
</feature>
<reference evidence="2 3" key="1">
    <citation type="journal article" date="2019" name="Nat. Plants">
        <title>Genome sequencing of Musa balbisiana reveals subgenome evolution and function divergence in polyploid bananas.</title>
        <authorList>
            <person name="Yao X."/>
        </authorList>
    </citation>
    <scope>NUCLEOTIDE SEQUENCE [LARGE SCALE GENOMIC DNA]</scope>
    <source>
        <strain evidence="3">cv. DH-PKW</strain>
        <tissue evidence="2">Leaves</tissue>
    </source>
</reference>
<evidence type="ECO:0000256" key="1">
    <source>
        <dbReference type="SAM" id="MobiDB-lite"/>
    </source>
</evidence>
<dbReference type="Proteomes" id="UP000317650">
    <property type="component" value="Chromosome 5"/>
</dbReference>
<comment type="caution">
    <text evidence="2">The sequence shown here is derived from an EMBL/GenBank/DDBJ whole genome shotgun (WGS) entry which is preliminary data.</text>
</comment>
<dbReference type="AlphaFoldDB" id="A0A4V6T4K6"/>
<organism evidence="2 3">
    <name type="scientific">Musa balbisiana</name>
    <name type="common">Banana</name>
    <dbReference type="NCBI Taxonomy" id="52838"/>
    <lineage>
        <taxon>Eukaryota</taxon>
        <taxon>Viridiplantae</taxon>
        <taxon>Streptophyta</taxon>
        <taxon>Embryophyta</taxon>
        <taxon>Tracheophyta</taxon>
        <taxon>Spermatophyta</taxon>
        <taxon>Magnoliopsida</taxon>
        <taxon>Liliopsida</taxon>
        <taxon>Zingiberales</taxon>
        <taxon>Musaceae</taxon>
        <taxon>Musa</taxon>
    </lineage>
</organism>
<evidence type="ECO:0000313" key="2">
    <source>
        <dbReference type="EMBL" id="THU66505.1"/>
    </source>
</evidence>
<evidence type="ECO:0000313" key="3">
    <source>
        <dbReference type="Proteomes" id="UP000317650"/>
    </source>
</evidence>
<proteinExistence type="predicted"/>
<name>A0A4V6T4K6_MUSBA</name>
<accession>A0A4V6T4K6</accession>
<dbReference type="EMBL" id="PYDT01000003">
    <property type="protein sequence ID" value="THU66505.1"/>
    <property type="molecule type" value="Genomic_DNA"/>
</dbReference>
<keyword evidence="3" id="KW-1185">Reference proteome</keyword>
<feature type="region of interest" description="Disordered" evidence="1">
    <location>
        <begin position="43"/>
        <end position="116"/>
    </location>
</feature>
<gene>
    <name evidence="2" type="ORF">C4D60_Mb05t14860</name>
</gene>
<sequence>MHLRNVSALRVPGLSGNALRGSIPSGFWSAPALLQVNLADNALAAPSGWTPPDPRRRSSGRSISPEKPVHPSDRPCHAFVPGDPQSLQFVSKAGVAHSSSPAPSVVRQKKHELIFS</sequence>
<protein>
    <recommendedName>
        <fullName evidence="4">Leucine-rich repeat-containing N-terminal plant-type domain-containing protein</fullName>
    </recommendedName>
</protein>